<comment type="caution">
    <text evidence="2">The sequence shown here is derived from an EMBL/GenBank/DDBJ whole genome shotgun (WGS) entry which is preliminary data.</text>
</comment>
<reference evidence="2 3" key="1">
    <citation type="submission" date="2015-07" db="EMBL/GenBank/DDBJ databases">
        <title>The genome of the fungus Escovopsis weberi, a specialized disease agent of ant agriculture.</title>
        <authorList>
            <person name="de Man T.J."/>
            <person name="Stajich J.E."/>
            <person name="Kubicek C.P."/>
            <person name="Chenthamara K."/>
            <person name="Atanasova L."/>
            <person name="Druzhinina I.S."/>
            <person name="Birnbaum S."/>
            <person name="Barribeau S.M."/>
            <person name="Teiling C."/>
            <person name="Suen G."/>
            <person name="Currie C."/>
            <person name="Gerardo N.M."/>
        </authorList>
    </citation>
    <scope>NUCLEOTIDE SEQUENCE [LARGE SCALE GENOMIC DNA]</scope>
</reference>
<feature type="chain" id="PRO_5005818809" evidence="1">
    <location>
        <begin position="21"/>
        <end position="112"/>
    </location>
</feature>
<protein>
    <submittedName>
        <fullName evidence="2">Uncharacterized protein</fullName>
    </submittedName>
</protein>
<accession>A0A0M8MYT2</accession>
<name>A0A0M8MYT2_ESCWE</name>
<sequence length="112" mass="11814">MKVTNAVLLCAALLADSTSAAARWARDIHAHHQNAPVNADIDPGGIACINLGTTTGFTISIRTGFTISIRTGFTISTRTGFTIGITVGTSTIINANRSSAHSFRCYSSFIVR</sequence>
<dbReference type="Proteomes" id="UP000053831">
    <property type="component" value="Unassembled WGS sequence"/>
</dbReference>
<keyword evidence="3" id="KW-1185">Reference proteome</keyword>
<feature type="signal peptide" evidence="1">
    <location>
        <begin position="1"/>
        <end position="20"/>
    </location>
</feature>
<gene>
    <name evidence="2" type="ORF">ESCO_005168</name>
</gene>
<proteinExistence type="predicted"/>
<keyword evidence="1" id="KW-0732">Signal</keyword>
<organism evidence="2 3">
    <name type="scientific">Escovopsis weberi</name>
    <dbReference type="NCBI Taxonomy" id="150374"/>
    <lineage>
        <taxon>Eukaryota</taxon>
        <taxon>Fungi</taxon>
        <taxon>Dikarya</taxon>
        <taxon>Ascomycota</taxon>
        <taxon>Pezizomycotina</taxon>
        <taxon>Sordariomycetes</taxon>
        <taxon>Hypocreomycetidae</taxon>
        <taxon>Hypocreales</taxon>
        <taxon>Hypocreaceae</taxon>
        <taxon>Escovopsis</taxon>
    </lineage>
</organism>
<evidence type="ECO:0000313" key="3">
    <source>
        <dbReference type="Proteomes" id="UP000053831"/>
    </source>
</evidence>
<evidence type="ECO:0000256" key="1">
    <source>
        <dbReference type="SAM" id="SignalP"/>
    </source>
</evidence>
<dbReference type="EMBL" id="LGSR01000008">
    <property type="protein sequence ID" value="KOS21538.1"/>
    <property type="molecule type" value="Genomic_DNA"/>
</dbReference>
<evidence type="ECO:0000313" key="2">
    <source>
        <dbReference type="EMBL" id="KOS21538.1"/>
    </source>
</evidence>
<dbReference type="AlphaFoldDB" id="A0A0M8MYT2"/>